<dbReference type="Proteomes" id="UP000639775">
    <property type="component" value="Unassembled WGS sequence"/>
</dbReference>
<evidence type="ECO:0000256" key="3">
    <source>
        <dbReference type="PIRSR" id="PIRSR037505-2"/>
    </source>
</evidence>
<dbReference type="PROSITE" id="PS50970">
    <property type="entry name" value="HCY"/>
    <property type="match status" value="1"/>
</dbReference>
<dbReference type="InterPro" id="IPR003726">
    <property type="entry name" value="HCY_dom"/>
</dbReference>
<dbReference type="SUPFAM" id="SSF82282">
    <property type="entry name" value="Homocysteine S-methyltransferase"/>
    <property type="match status" value="1"/>
</dbReference>
<protein>
    <submittedName>
        <fullName evidence="6">Homocysteine S-methyltransferase family protein</fullName>
    </submittedName>
</protein>
<proteinExistence type="predicted"/>
<keyword evidence="1 4" id="KW-0489">Methyltransferase</keyword>
<feature type="binding site" evidence="3 4">
    <location>
        <position position="277"/>
    </location>
    <ligand>
        <name>Zn(2+)</name>
        <dbReference type="ChEBI" id="CHEBI:29105"/>
    </ligand>
</feature>
<name>A0A967BB84_9RHOB</name>
<evidence type="ECO:0000256" key="2">
    <source>
        <dbReference type="ARBA" id="ARBA00022679"/>
    </source>
</evidence>
<keyword evidence="2 4" id="KW-0808">Transferase</keyword>
<evidence type="ECO:0000313" key="7">
    <source>
        <dbReference type="Proteomes" id="UP000639775"/>
    </source>
</evidence>
<dbReference type="EMBL" id="JAAORB010000006">
    <property type="protein sequence ID" value="NHQ73914.1"/>
    <property type="molecule type" value="Genomic_DNA"/>
</dbReference>
<dbReference type="PIRSF" id="PIRSF037505">
    <property type="entry name" value="Betaine_HMT"/>
    <property type="match status" value="1"/>
</dbReference>
<comment type="cofactor">
    <cofactor evidence="3">
        <name>Zn(2+)</name>
        <dbReference type="ChEBI" id="CHEBI:29105"/>
    </cofactor>
    <text evidence="3">Binds 1 zinc ion per subunit.</text>
</comment>
<reference evidence="6" key="1">
    <citation type="submission" date="2020-03" db="EMBL/GenBank/DDBJ databases">
        <title>Roseovarius gahaiensis sp. nov., isolated from Gahai Saline Lake, China.</title>
        <authorList>
            <person name="Sun X."/>
        </authorList>
    </citation>
    <scope>NUCLEOTIDE SEQUENCE</scope>
    <source>
        <strain evidence="6">GH877</strain>
    </source>
</reference>
<feature type="domain" description="Hcy-binding" evidence="5">
    <location>
        <begin position="1"/>
        <end position="291"/>
    </location>
</feature>
<dbReference type="InterPro" id="IPR017226">
    <property type="entry name" value="BHMT-like"/>
</dbReference>
<dbReference type="GO" id="GO:0009086">
    <property type="term" value="P:methionine biosynthetic process"/>
    <property type="evidence" value="ECO:0007669"/>
    <property type="project" value="InterPro"/>
</dbReference>
<keyword evidence="3 4" id="KW-0862">Zinc</keyword>
<dbReference type="Pfam" id="PF02574">
    <property type="entry name" value="S-methyl_trans"/>
    <property type="match status" value="1"/>
</dbReference>
<evidence type="ECO:0000256" key="1">
    <source>
        <dbReference type="ARBA" id="ARBA00022603"/>
    </source>
</evidence>
<dbReference type="AlphaFoldDB" id="A0A967BB84"/>
<comment type="caution">
    <text evidence="6">The sequence shown here is derived from an EMBL/GenBank/DDBJ whole genome shotgun (WGS) entry which is preliminary data.</text>
</comment>
<dbReference type="InterPro" id="IPR036589">
    <property type="entry name" value="HCY_dom_sf"/>
</dbReference>
<dbReference type="GO" id="GO:0032259">
    <property type="term" value="P:methylation"/>
    <property type="evidence" value="ECO:0007669"/>
    <property type="project" value="UniProtKB-KW"/>
</dbReference>
<evidence type="ECO:0000259" key="5">
    <source>
        <dbReference type="PROSITE" id="PS50970"/>
    </source>
</evidence>
<evidence type="ECO:0000256" key="4">
    <source>
        <dbReference type="PROSITE-ProRule" id="PRU00333"/>
    </source>
</evidence>
<sequence>MTDITLLDGAIGQELVTRAGDAPTPLWSTQAMIDHPDLLQQVHNAYFQAGATVATTNSYAVLQDRLQRAGLQGQMAKLMAKAVSTAKAARDARGYGRVAGALGPLVQSYRPDICPPPDKAEQLYAQPVQLLKENGVDLLLLETMASVDQAEGALRAASAANLPIWLALTVQDDKGTRLRSGEALAQIAPLLDRFQPEAVLINCSRPEAVAAALDILKPFGRPFGAYANGFTAITEGFLQDAPTVDALAARADLSPTAYADFAMGWVARGATIVGGCCEVGPDHIADLAHHLRAAGHTIT</sequence>
<dbReference type="PANTHER" id="PTHR11103">
    <property type="entry name" value="SLR1189 PROTEIN"/>
    <property type="match status" value="1"/>
</dbReference>
<feature type="binding site" evidence="3 4">
    <location>
        <position position="276"/>
    </location>
    <ligand>
        <name>Zn(2+)</name>
        <dbReference type="ChEBI" id="CHEBI:29105"/>
    </ligand>
</feature>
<dbReference type="GO" id="GO:0008270">
    <property type="term" value="F:zinc ion binding"/>
    <property type="evidence" value="ECO:0007669"/>
    <property type="project" value="InterPro"/>
</dbReference>
<dbReference type="Gene3D" id="3.20.20.330">
    <property type="entry name" value="Homocysteine-binding-like domain"/>
    <property type="match status" value="1"/>
</dbReference>
<evidence type="ECO:0000313" key="6">
    <source>
        <dbReference type="EMBL" id="NHQ73914.1"/>
    </source>
</evidence>
<organism evidence="6 7">
    <name type="scientific">Roseovarius gahaiensis</name>
    <dbReference type="NCBI Taxonomy" id="2716691"/>
    <lineage>
        <taxon>Bacteria</taxon>
        <taxon>Pseudomonadati</taxon>
        <taxon>Pseudomonadota</taxon>
        <taxon>Alphaproteobacteria</taxon>
        <taxon>Rhodobacterales</taxon>
        <taxon>Roseobacteraceae</taxon>
        <taxon>Roseovarius</taxon>
    </lineage>
</organism>
<keyword evidence="3 4" id="KW-0479">Metal-binding</keyword>
<dbReference type="GO" id="GO:0008168">
    <property type="term" value="F:methyltransferase activity"/>
    <property type="evidence" value="ECO:0007669"/>
    <property type="project" value="UniProtKB-UniRule"/>
</dbReference>
<dbReference type="RefSeq" id="WP_167194218.1">
    <property type="nucleotide sequence ID" value="NZ_JAAORB010000006.1"/>
</dbReference>
<feature type="binding site" evidence="4">
    <location>
        <position position="203"/>
    </location>
    <ligand>
        <name>Zn(2+)</name>
        <dbReference type="ChEBI" id="CHEBI:29105"/>
    </ligand>
</feature>
<dbReference type="PANTHER" id="PTHR11103:SF18">
    <property type="entry name" value="SLR1189 PROTEIN"/>
    <property type="match status" value="1"/>
</dbReference>
<gene>
    <name evidence="6" type="ORF">HAT86_05460</name>
</gene>
<accession>A0A967BB84</accession>
<keyword evidence="7" id="KW-1185">Reference proteome</keyword>